<dbReference type="AlphaFoldDB" id="A0AAE1L2J3"/>
<evidence type="ECO:0000313" key="3">
    <source>
        <dbReference type="Proteomes" id="UP001286313"/>
    </source>
</evidence>
<feature type="region of interest" description="Disordered" evidence="1">
    <location>
        <begin position="154"/>
        <end position="186"/>
    </location>
</feature>
<evidence type="ECO:0000256" key="1">
    <source>
        <dbReference type="SAM" id="MobiDB-lite"/>
    </source>
</evidence>
<protein>
    <submittedName>
        <fullName evidence="2">Uncharacterized protein</fullName>
    </submittedName>
</protein>
<reference evidence="2" key="1">
    <citation type="submission" date="2023-10" db="EMBL/GenBank/DDBJ databases">
        <title>Genome assemblies of two species of porcelain crab, Petrolisthes cinctipes and Petrolisthes manimaculis (Anomura: Porcellanidae).</title>
        <authorList>
            <person name="Angst P."/>
        </authorList>
    </citation>
    <scope>NUCLEOTIDE SEQUENCE</scope>
    <source>
        <strain evidence="2">PB745_01</strain>
        <tissue evidence="2">Gill</tissue>
    </source>
</reference>
<keyword evidence="3" id="KW-1185">Reference proteome</keyword>
<feature type="compositionally biased region" description="Polar residues" evidence="1">
    <location>
        <begin position="131"/>
        <end position="140"/>
    </location>
</feature>
<organism evidence="2 3">
    <name type="scientific">Petrolisthes cinctipes</name>
    <name type="common">Flat porcelain crab</name>
    <dbReference type="NCBI Taxonomy" id="88211"/>
    <lineage>
        <taxon>Eukaryota</taxon>
        <taxon>Metazoa</taxon>
        <taxon>Ecdysozoa</taxon>
        <taxon>Arthropoda</taxon>
        <taxon>Crustacea</taxon>
        <taxon>Multicrustacea</taxon>
        <taxon>Malacostraca</taxon>
        <taxon>Eumalacostraca</taxon>
        <taxon>Eucarida</taxon>
        <taxon>Decapoda</taxon>
        <taxon>Pleocyemata</taxon>
        <taxon>Anomura</taxon>
        <taxon>Galatheoidea</taxon>
        <taxon>Porcellanidae</taxon>
        <taxon>Petrolisthes</taxon>
    </lineage>
</organism>
<evidence type="ECO:0000313" key="2">
    <source>
        <dbReference type="EMBL" id="KAK3890485.1"/>
    </source>
</evidence>
<dbReference type="Proteomes" id="UP001286313">
    <property type="component" value="Unassembled WGS sequence"/>
</dbReference>
<name>A0AAE1L2J3_PETCI</name>
<gene>
    <name evidence="2" type="ORF">Pcinc_005565</name>
</gene>
<feature type="compositionally biased region" description="Basic and acidic residues" evidence="1">
    <location>
        <begin position="120"/>
        <end position="130"/>
    </location>
</feature>
<feature type="region of interest" description="Disordered" evidence="1">
    <location>
        <begin position="120"/>
        <end position="140"/>
    </location>
</feature>
<proteinExistence type="predicted"/>
<accession>A0AAE1L2J3</accession>
<comment type="caution">
    <text evidence="2">The sequence shown here is derived from an EMBL/GenBank/DDBJ whole genome shotgun (WGS) entry which is preliminary data.</text>
</comment>
<dbReference type="EMBL" id="JAWQEG010000415">
    <property type="protein sequence ID" value="KAK3890485.1"/>
    <property type="molecule type" value="Genomic_DNA"/>
</dbReference>
<feature type="compositionally biased region" description="Basic residues" evidence="1">
    <location>
        <begin position="157"/>
        <end position="173"/>
    </location>
</feature>
<sequence length="186" mass="21298">MLLPKQLLREKDSLTVADTHCKVQMMRSTNVVNSDNDYCPNIFDDSVEHVPKERLVPTPFWFVAYYREGNLIHASSNAHPLRSHQCKMYLIEQDILQLANSQFISIVSARRQLNFRQQKDGGIRTYDTHSGDPSTEDNSQALTKGVHVVEVHAATRSPKRKPKSTKMKQRHLRGSSETIYSMDFAP</sequence>